<keyword evidence="3" id="KW-1185">Reference proteome</keyword>
<gene>
    <name evidence="2" type="ORF">CY0110_13866</name>
</gene>
<evidence type="ECO:0000313" key="2">
    <source>
        <dbReference type="EMBL" id="EAZ91612.1"/>
    </source>
</evidence>
<accession>A3IPX2</accession>
<sequence>MNKDHNQLQENDENPIWTKEDFEKAQPAQRVLPKEFFEAMKRTRGERGKQKAPTKQQVTLRLDPEIIDYFKSIKPDGWQTRLNQALKSYIDEHPIK</sequence>
<proteinExistence type="predicted"/>
<dbReference type="AlphaFoldDB" id="A3IPX2"/>
<protein>
    <submittedName>
        <fullName evidence="2">Uncharacterized protein</fullName>
    </submittedName>
</protein>
<dbReference type="Pfam" id="PF14384">
    <property type="entry name" value="BrnA_antitoxin"/>
    <property type="match status" value="1"/>
</dbReference>
<dbReference type="eggNOG" id="COG3514">
    <property type="taxonomic scope" value="Bacteria"/>
</dbReference>
<name>A3IPX2_9CHRO</name>
<evidence type="ECO:0000256" key="1">
    <source>
        <dbReference type="SAM" id="MobiDB-lite"/>
    </source>
</evidence>
<comment type="caution">
    <text evidence="2">The sequence shown here is derived from an EMBL/GenBank/DDBJ whole genome shotgun (WGS) entry which is preliminary data.</text>
</comment>
<feature type="region of interest" description="Disordered" evidence="1">
    <location>
        <begin position="1"/>
        <end position="24"/>
    </location>
</feature>
<dbReference type="Proteomes" id="UP000003781">
    <property type="component" value="Unassembled WGS sequence"/>
</dbReference>
<evidence type="ECO:0000313" key="3">
    <source>
        <dbReference type="Proteomes" id="UP000003781"/>
    </source>
</evidence>
<reference evidence="2 3" key="1">
    <citation type="submission" date="2007-03" db="EMBL/GenBank/DDBJ databases">
        <authorList>
            <person name="Stal L."/>
            <person name="Ferriera S."/>
            <person name="Johnson J."/>
            <person name="Kravitz S."/>
            <person name="Beeson K."/>
            <person name="Sutton G."/>
            <person name="Rogers Y.-H."/>
            <person name="Friedman R."/>
            <person name="Frazier M."/>
            <person name="Venter J.C."/>
        </authorList>
    </citation>
    <scope>NUCLEOTIDE SEQUENCE [LARGE SCALE GENOMIC DNA]</scope>
    <source>
        <strain evidence="2 3">CCY0110</strain>
    </source>
</reference>
<dbReference type="OrthoDB" id="5297245at2"/>
<dbReference type="RefSeq" id="WP_008275437.1">
    <property type="nucleotide sequence ID" value="NZ_AAXW01000013.1"/>
</dbReference>
<organism evidence="2 3">
    <name type="scientific">Crocosphaera chwakensis CCY0110</name>
    <dbReference type="NCBI Taxonomy" id="391612"/>
    <lineage>
        <taxon>Bacteria</taxon>
        <taxon>Bacillati</taxon>
        <taxon>Cyanobacteriota</taxon>
        <taxon>Cyanophyceae</taxon>
        <taxon>Oscillatoriophycideae</taxon>
        <taxon>Chroococcales</taxon>
        <taxon>Aphanothecaceae</taxon>
        <taxon>Crocosphaera</taxon>
        <taxon>Crocosphaera chwakensis</taxon>
    </lineage>
</organism>
<dbReference type="EMBL" id="AAXW01000013">
    <property type="protein sequence ID" value="EAZ91612.1"/>
    <property type="molecule type" value="Genomic_DNA"/>
</dbReference>
<dbReference type="InterPro" id="IPR025528">
    <property type="entry name" value="BrnA_antitoxin"/>
</dbReference>